<gene>
    <name evidence="1" type="ORF">B7C42_00044</name>
</gene>
<dbReference type="RefSeq" id="WP_189594818.1">
    <property type="nucleotide sequence ID" value="NZ_NGAF01000001.1"/>
</dbReference>
<evidence type="ECO:0000313" key="1">
    <source>
        <dbReference type="EMBL" id="OXR46929.1"/>
    </source>
</evidence>
<dbReference type="Gene3D" id="3.30.530.20">
    <property type="match status" value="1"/>
</dbReference>
<evidence type="ECO:0000313" key="2">
    <source>
        <dbReference type="Proteomes" id="UP000215506"/>
    </source>
</evidence>
<comment type="caution">
    <text evidence="1">The sequence shown here is derived from an EMBL/GenBank/DDBJ whole genome shotgun (WGS) entry which is preliminary data.</text>
</comment>
<dbReference type="InterPro" id="IPR023393">
    <property type="entry name" value="START-like_dom_sf"/>
</dbReference>
<protein>
    <recommendedName>
        <fullName evidence="3">Coenzyme Q-binding protein COQ10 START domain-containing protein</fullName>
    </recommendedName>
</protein>
<dbReference type="PANTHER" id="PTHR39683:SF4">
    <property type="entry name" value="COENZYME Q-BINDING PROTEIN COQ10 START DOMAIN-CONTAINING PROTEIN"/>
    <property type="match status" value="1"/>
</dbReference>
<dbReference type="InterPro" id="IPR019587">
    <property type="entry name" value="Polyketide_cyclase/dehydratase"/>
</dbReference>
<proteinExistence type="predicted"/>
<reference evidence="1 2" key="1">
    <citation type="submission" date="2017-07" db="EMBL/GenBank/DDBJ databases">
        <title>First draft Genome Sequence of Nocardia cerradoensis isolated from human infection.</title>
        <authorList>
            <person name="Carrasco G."/>
        </authorList>
    </citation>
    <scope>NUCLEOTIDE SEQUENCE [LARGE SCALE GENOMIC DNA]</scope>
    <source>
        <strain evidence="1 2">CNM20130759</strain>
    </source>
</reference>
<organism evidence="1 2">
    <name type="scientific">Nocardia cerradoensis</name>
    <dbReference type="NCBI Taxonomy" id="85688"/>
    <lineage>
        <taxon>Bacteria</taxon>
        <taxon>Bacillati</taxon>
        <taxon>Actinomycetota</taxon>
        <taxon>Actinomycetes</taxon>
        <taxon>Mycobacteriales</taxon>
        <taxon>Nocardiaceae</taxon>
        <taxon>Nocardia</taxon>
    </lineage>
</organism>
<dbReference type="PANTHER" id="PTHR39683">
    <property type="entry name" value="CONSERVED PROTEIN TB16.3"/>
    <property type="match status" value="1"/>
</dbReference>
<name>A0A231HDH7_9NOCA</name>
<keyword evidence="2" id="KW-1185">Reference proteome</keyword>
<dbReference type="EMBL" id="NGAF01000001">
    <property type="protein sequence ID" value="OXR46929.1"/>
    <property type="molecule type" value="Genomic_DNA"/>
</dbReference>
<accession>A0A231HDH7</accession>
<dbReference type="AlphaFoldDB" id="A0A231HDH7"/>
<evidence type="ECO:0008006" key="3">
    <source>
        <dbReference type="Google" id="ProtNLM"/>
    </source>
</evidence>
<dbReference type="Proteomes" id="UP000215506">
    <property type="component" value="Unassembled WGS sequence"/>
</dbReference>
<sequence length="143" mass="15722">MSNSIAESTTIKATADKVRSTILDVEAYPTWQKEMLQVKIVDKDALGRPATVKFDISAMGQKASYTLVYSYPDEATIETHLTEGDAIVKQDQTYGITPVADGVELNYQLDMAVKWTVPDFMLKAIINKGIKGTLTGIKSRSES</sequence>
<dbReference type="Pfam" id="PF10604">
    <property type="entry name" value="Polyketide_cyc2"/>
    <property type="match status" value="1"/>
</dbReference>
<dbReference type="SUPFAM" id="SSF55961">
    <property type="entry name" value="Bet v1-like"/>
    <property type="match status" value="1"/>
</dbReference>